<dbReference type="EMBL" id="LR134408">
    <property type="protein sequence ID" value="VEH73738.1"/>
    <property type="molecule type" value="Genomic_DNA"/>
</dbReference>
<dbReference type="Proteomes" id="UP000280707">
    <property type="component" value="Chromosome"/>
</dbReference>
<feature type="transmembrane region" description="Helical" evidence="2">
    <location>
        <begin position="14"/>
        <end position="35"/>
    </location>
</feature>
<evidence type="ECO:0000256" key="1">
    <source>
        <dbReference type="SAM" id="MobiDB-lite"/>
    </source>
</evidence>
<accession>A0ABY6TGE2</accession>
<name>A0ABY6TGE2_9CORY</name>
<keyword evidence="2" id="KW-0812">Transmembrane</keyword>
<evidence type="ECO:0008006" key="5">
    <source>
        <dbReference type="Google" id="ProtNLM"/>
    </source>
</evidence>
<evidence type="ECO:0000256" key="2">
    <source>
        <dbReference type="SAM" id="Phobius"/>
    </source>
</evidence>
<proteinExistence type="predicted"/>
<protein>
    <recommendedName>
        <fullName evidence="5">Secreted protein</fullName>
    </recommendedName>
</protein>
<keyword evidence="4" id="KW-1185">Reference proteome</keyword>
<gene>
    <name evidence="3" type="ORF">NCTC934_02055</name>
</gene>
<reference evidence="3 4" key="1">
    <citation type="submission" date="2018-12" db="EMBL/GenBank/DDBJ databases">
        <authorList>
            <consortium name="Pathogen Informatics"/>
        </authorList>
    </citation>
    <scope>NUCLEOTIDE SEQUENCE [LARGE SCALE GENOMIC DNA]</scope>
    <source>
        <strain evidence="3 4">NCTC934</strain>
    </source>
</reference>
<organism evidence="3 4">
    <name type="scientific">Corynebacterium segmentosum</name>
    <dbReference type="NCBI Taxonomy" id="43990"/>
    <lineage>
        <taxon>Bacteria</taxon>
        <taxon>Bacillati</taxon>
        <taxon>Actinomycetota</taxon>
        <taxon>Actinomycetes</taxon>
        <taxon>Mycobacteriales</taxon>
        <taxon>Corynebacteriaceae</taxon>
        <taxon>Corynebacterium</taxon>
    </lineage>
</organism>
<feature type="region of interest" description="Disordered" evidence="1">
    <location>
        <begin position="40"/>
        <end position="131"/>
    </location>
</feature>
<sequence>MESYGTSQGRGKRIVTAVIAIIAVIALVAASTWAYTGTAKPKDQAHEPAFADIHSSKPSSDAADKEADSSKEEGPNKGAGKDSGSRDDSDEESKPADKKKDATAQNADAKLQGQKDSQAKVGSQEPSAGEKCGSYAEAHMGGFYRPVQIYCDANWLYAGDEETSFHTWYQWSGDTWAVVEKDGSSSPRLACQRKSWRIC</sequence>
<evidence type="ECO:0000313" key="4">
    <source>
        <dbReference type="Proteomes" id="UP000280707"/>
    </source>
</evidence>
<keyword evidence="2" id="KW-1133">Transmembrane helix</keyword>
<keyword evidence="2" id="KW-0472">Membrane</keyword>
<feature type="compositionally biased region" description="Polar residues" evidence="1">
    <location>
        <begin position="114"/>
        <end position="126"/>
    </location>
</feature>
<evidence type="ECO:0000313" key="3">
    <source>
        <dbReference type="EMBL" id="VEH73738.1"/>
    </source>
</evidence>
<dbReference type="RefSeq" id="WP_126319904.1">
    <property type="nucleotide sequence ID" value="NZ_LR134408.1"/>
</dbReference>
<feature type="compositionally biased region" description="Basic and acidic residues" evidence="1">
    <location>
        <begin position="62"/>
        <end position="102"/>
    </location>
</feature>